<dbReference type="InterPro" id="IPR000782">
    <property type="entry name" value="FAS1_domain"/>
</dbReference>
<dbReference type="PANTHER" id="PTHR33985">
    <property type="entry name" value="OS02G0491300 PROTEIN-RELATED"/>
    <property type="match status" value="1"/>
</dbReference>
<sequence length="275" mass="29531">ASRALRRHGGFQITAALLQISPEIFFSGDGSSTTVFAIHDAALSGISIPPRELRRLLRYHTAVSGAFPAAELAGKPPGFRLATLAGNESLVVTGRDRETGAVTINRMSVSHPDMFLQDRQLSIHGIAAPFPPPLPDSGDISDRGIIPWDGIIGNLSSKGFSSFAAGLNRALEGILEGHKNLKSVTVFAPPNSESMFSTSQRLPPATVAGIHILPRRFSSRQLLNLRNTSVTTLAPGRSLKIRRFSRTLRINSVRVTAPDLVSHETFVIHGISGSF</sequence>
<dbReference type="Pfam" id="PF02469">
    <property type="entry name" value="Fasciclin"/>
    <property type="match status" value="1"/>
</dbReference>
<feature type="domain" description="FAS1" evidence="2">
    <location>
        <begin position="34"/>
        <end position="133"/>
    </location>
</feature>
<dbReference type="PANTHER" id="PTHR33985:SF19">
    <property type="entry name" value="FASCICLIN-LIKE ARABINOGALACTAN PROTEIN 21"/>
    <property type="match status" value="1"/>
</dbReference>
<reference evidence="3 4" key="1">
    <citation type="journal article" date="2013" name="BMC Genomics">
        <title>The miniature genome of a carnivorous plant Genlisea aurea contains a low number of genes and short non-coding sequences.</title>
        <authorList>
            <person name="Leushkin E.V."/>
            <person name="Sutormin R.A."/>
            <person name="Nabieva E.R."/>
            <person name="Penin A.A."/>
            <person name="Kondrashov A.S."/>
            <person name="Logacheva M.D."/>
        </authorList>
    </citation>
    <scope>NUCLEOTIDE SEQUENCE [LARGE SCALE GENOMIC DNA]</scope>
</reference>
<proteinExistence type="inferred from homology"/>
<protein>
    <recommendedName>
        <fullName evidence="2">FAS1 domain-containing protein</fullName>
    </recommendedName>
</protein>
<evidence type="ECO:0000256" key="1">
    <source>
        <dbReference type="ARBA" id="ARBA00007843"/>
    </source>
</evidence>
<feature type="domain" description="FAS1" evidence="2">
    <location>
        <begin position="185"/>
        <end position="273"/>
    </location>
</feature>
<dbReference type="OrthoDB" id="1525874at2759"/>
<evidence type="ECO:0000313" key="3">
    <source>
        <dbReference type="EMBL" id="EPS69056.1"/>
    </source>
</evidence>
<organism evidence="3 4">
    <name type="scientific">Genlisea aurea</name>
    <dbReference type="NCBI Taxonomy" id="192259"/>
    <lineage>
        <taxon>Eukaryota</taxon>
        <taxon>Viridiplantae</taxon>
        <taxon>Streptophyta</taxon>
        <taxon>Embryophyta</taxon>
        <taxon>Tracheophyta</taxon>
        <taxon>Spermatophyta</taxon>
        <taxon>Magnoliopsida</taxon>
        <taxon>eudicotyledons</taxon>
        <taxon>Gunneridae</taxon>
        <taxon>Pentapetalae</taxon>
        <taxon>asterids</taxon>
        <taxon>lamiids</taxon>
        <taxon>Lamiales</taxon>
        <taxon>Lentibulariaceae</taxon>
        <taxon>Genlisea</taxon>
    </lineage>
</organism>
<dbReference type="Gene3D" id="2.30.180.10">
    <property type="entry name" value="FAS1 domain"/>
    <property type="match status" value="2"/>
</dbReference>
<dbReference type="InterPro" id="IPR036378">
    <property type="entry name" value="FAS1_dom_sf"/>
</dbReference>
<keyword evidence="4" id="KW-1185">Reference proteome</keyword>
<feature type="non-terminal residue" evidence="3">
    <location>
        <position position="275"/>
    </location>
</feature>
<evidence type="ECO:0000259" key="2">
    <source>
        <dbReference type="SMART" id="SM00554"/>
    </source>
</evidence>
<dbReference type="AlphaFoldDB" id="S8CVR7"/>
<dbReference type="Proteomes" id="UP000015453">
    <property type="component" value="Unassembled WGS sequence"/>
</dbReference>
<comment type="caution">
    <text evidence="3">The sequence shown here is derived from an EMBL/GenBank/DDBJ whole genome shotgun (WGS) entry which is preliminary data.</text>
</comment>
<dbReference type="EMBL" id="AUSU01002308">
    <property type="protein sequence ID" value="EPS69056.1"/>
    <property type="molecule type" value="Genomic_DNA"/>
</dbReference>
<feature type="non-terminal residue" evidence="3">
    <location>
        <position position="1"/>
    </location>
</feature>
<comment type="similarity">
    <text evidence="1">Belongs to the fasciclin-like AGP family.</text>
</comment>
<evidence type="ECO:0000313" key="4">
    <source>
        <dbReference type="Proteomes" id="UP000015453"/>
    </source>
</evidence>
<dbReference type="SUPFAM" id="SSF82153">
    <property type="entry name" value="FAS1 domain"/>
    <property type="match status" value="2"/>
</dbReference>
<gene>
    <name evidence="3" type="ORF">M569_05717</name>
</gene>
<dbReference type="SMART" id="SM00554">
    <property type="entry name" value="FAS1"/>
    <property type="match status" value="2"/>
</dbReference>
<accession>S8CVR7</accession>
<name>S8CVR7_9LAMI</name>
<dbReference type="InterPro" id="IPR052806">
    <property type="entry name" value="Fasciclin-like_AGP"/>
</dbReference>